<feature type="coiled-coil region" evidence="1">
    <location>
        <begin position="95"/>
        <end position="154"/>
    </location>
</feature>
<dbReference type="PROSITE" id="PS50280">
    <property type="entry name" value="SET"/>
    <property type="match status" value="1"/>
</dbReference>
<organism evidence="4 5">
    <name type="scientific">Polarella glacialis</name>
    <name type="common">Dinoflagellate</name>
    <dbReference type="NCBI Taxonomy" id="89957"/>
    <lineage>
        <taxon>Eukaryota</taxon>
        <taxon>Sar</taxon>
        <taxon>Alveolata</taxon>
        <taxon>Dinophyceae</taxon>
        <taxon>Suessiales</taxon>
        <taxon>Suessiaceae</taxon>
        <taxon>Polarella</taxon>
    </lineage>
</organism>
<dbReference type="PANTHER" id="PTHR47643">
    <property type="entry name" value="TPR DOMAIN PROTEIN (AFU_ORTHOLOGUE AFUA_5G12710)"/>
    <property type="match status" value="1"/>
</dbReference>
<feature type="domain" description="SET" evidence="3">
    <location>
        <begin position="248"/>
        <end position="514"/>
    </location>
</feature>
<evidence type="ECO:0000256" key="1">
    <source>
        <dbReference type="SAM" id="Coils"/>
    </source>
</evidence>
<dbReference type="AlphaFoldDB" id="A0A813JSY9"/>
<dbReference type="InterPro" id="IPR046341">
    <property type="entry name" value="SET_dom_sf"/>
</dbReference>
<comment type="caution">
    <text evidence="4">The sequence shown here is derived from an EMBL/GenBank/DDBJ whole genome shotgun (WGS) entry which is preliminary data.</text>
</comment>
<accession>A0A813JSY9</accession>
<keyword evidence="1" id="KW-0175">Coiled coil</keyword>
<protein>
    <recommendedName>
        <fullName evidence="3">SET domain-containing protein</fullName>
    </recommendedName>
</protein>
<dbReference type="InterPro" id="IPR001214">
    <property type="entry name" value="SET_dom"/>
</dbReference>
<feature type="region of interest" description="Disordered" evidence="2">
    <location>
        <begin position="346"/>
        <end position="419"/>
    </location>
</feature>
<evidence type="ECO:0000313" key="4">
    <source>
        <dbReference type="EMBL" id="CAE8682129.1"/>
    </source>
</evidence>
<dbReference type="SUPFAM" id="SSF82199">
    <property type="entry name" value="SET domain"/>
    <property type="match status" value="1"/>
</dbReference>
<dbReference type="Proteomes" id="UP000626109">
    <property type="component" value="Unassembled WGS sequence"/>
</dbReference>
<feature type="coiled-coil region" evidence="1">
    <location>
        <begin position="6"/>
        <end position="61"/>
    </location>
</feature>
<evidence type="ECO:0000256" key="2">
    <source>
        <dbReference type="SAM" id="MobiDB-lite"/>
    </source>
</evidence>
<gene>
    <name evidence="4" type="ORF">PGLA2088_LOCUS22799</name>
</gene>
<feature type="non-terminal residue" evidence="4">
    <location>
        <position position="1"/>
    </location>
</feature>
<proteinExistence type="predicted"/>
<evidence type="ECO:0000259" key="3">
    <source>
        <dbReference type="PROSITE" id="PS50280"/>
    </source>
</evidence>
<sequence>GASEKEKALSEQLEEEHRLREALEGELKNAQDELERLRLELEASKKLAKELQANLDRVLALQSGTGGPEVPVEAAPAEVPVTGMTQAEMDELARLRLVEADVEKLKAKLQKKNDQIKSLQEENNELNEEQMRLLKLLKQVREQLRLVMELAEKKGLGDVIKNLFEEAGLAETMEKAYTCFDRLYDDALRRQNKQRRLEWFKLGGVGEPPADFQALAGPALLGFSLVPRGPKAIPENGSEAEGATGLKSGPEVLRSLIADAPFVHPALARLPCRDPRRGRGVFASRSILCGERLLALPSLAAVDGVPEDQLFSALVEKCAAALREDNNSSCFAEAFWSLASSGASLDSGPELLPSSPDGTGTREAEGVPLPPAPRHGDDDSEENEEESGRSRADALGLGSRSTDTTPPPPTTTTSPPLKRRRLQETGILLLPKLEAGGKAVPRATLERVRRVVEINSHAWPRGEQKGLGLWPWQAYLNHTEPSEANCAKIFVGEVLVVRATRDIPADQEVLNSYSPPSAGYPLRRAILERCRVPTDELDAREREWNRLAAHGGSYDAHLRAALVEATGALEVASAAAHAGDEDLAEELLRKALALDVSPGATAAGAVAAPPRAELLRLQLRAARCLGDMPAAAALHAALAEALGAERPKHVEVLAHWLAHLRAGGLESTRAFREVRTLATFWFGESMGLAALCDWSETCGLGPRRL</sequence>
<dbReference type="InterPro" id="IPR053209">
    <property type="entry name" value="Gramillin-biosynth_MTr"/>
</dbReference>
<evidence type="ECO:0000313" key="5">
    <source>
        <dbReference type="Proteomes" id="UP000626109"/>
    </source>
</evidence>
<dbReference type="EMBL" id="CAJNNW010026040">
    <property type="protein sequence ID" value="CAE8682129.1"/>
    <property type="molecule type" value="Genomic_DNA"/>
</dbReference>
<dbReference type="Gene3D" id="2.170.270.10">
    <property type="entry name" value="SET domain"/>
    <property type="match status" value="1"/>
</dbReference>
<reference evidence="4" key="1">
    <citation type="submission" date="2021-02" db="EMBL/GenBank/DDBJ databases">
        <authorList>
            <person name="Dougan E. K."/>
            <person name="Rhodes N."/>
            <person name="Thang M."/>
            <person name="Chan C."/>
        </authorList>
    </citation>
    <scope>NUCLEOTIDE SEQUENCE</scope>
</reference>
<dbReference type="PANTHER" id="PTHR47643:SF2">
    <property type="entry name" value="TPR DOMAIN PROTEIN (AFU_ORTHOLOGUE AFUA_5G12710)"/>
    <property type="match status" value="1"/>
</dbReference>
<dbReference type="Pfam" id="PF00856">
    <property type="entry name" value="SET"/>
    <property type="match status" value="1"/>
</dbReference>
<name>A0A813JSY9_POLGL</name>